<dbReference type="AlphaFoldDB" id="A0A5N0TI22"/>
<keyword evidence="3" id="KW-1185">Reference proteome</keyword>
<evidence type="ECO:0000313" key="2">
    <source>
        <dbReference type="EMBL" id="KAA9132959.1"/>
    </source>
</evidence>
<dbReference type="GO" id="GO:0030980">
    <property type="term" value="P:alpha-glucan catabolic process"/>
    <property type="evidence" value="ECO:0007669"/>
    <property type="project" value="TreeGrafter"/>
</dbReference>
<dbReference type="Gene3D" id="3.30.1590.10">
    <property type="entry name" value="Maltooligosyl trehalose synthase, domain 2"/>
    <property type="match status" value="1"/>
</dbReference>
<dbReference type="Gene3D" id="3.20.20.80">
    <property type="entry name" value="Glycosidases"/>
    <property type="match status" value="1"/>
</dbReference>
<dbReference type="InterPro" id="IPR012767">
    <property type="entry name" value="Trehalose_TreY"/>
</dbReference>
<comment type="caution">
    <text evidence="2">The sequence shown here is derived from an EMBL/GenBank/DDBJ whole genome shotgun (WGS) entry which is preliminary data.</text>
</comment>
<dbReference type="Gene3D" id="1.10.150.200">
    <property type="entry name" value="Maltooligosyl trehalose synthase, domain 3"/>
    <property type="match status" value="1"/>
</dbReference>
<dbReference type="SMART" id="SM00642">
    <property type="entry name" value="Aamy"/>
    <property type="match status" value="1"/>
</dbReference>
<gene>
    <name evidence="2" type="primary">treY</name>
    <name evidence="2" type="ORF">F6B40_09655</name>
</gene>
<proteinExistence type="predicted"/>
<dbReference type="GO" id="GO:0005992">
    <property type="term" value="P:trehalose biosynthetic process"/>
    <property type="evidence" value="ECO:0007669"/>
    <property type="project" value="TreeGrafter"/>
</dbReference>
<dbReference type="Pfam" id="PF00128">
    <property type="entry name" value="Alpha-amylase"/>
    <property type="match status" value="1"/>
</dbReference>
<dbReference type="InterPro" id="IPR017853">
    <property type="entry name" value="GH"/>
</dbReference>
<protein>
    <submittedName>
        <fullName evidence="2">Malto-oligosyltrehalose synthase</fullName>
    </submittedName>
</protein>
<feature type="domain" description="Glycosyl hydrolase family 13 catalytic" evidence="1">
    <location>
        <begin position="10"/>
        <end position="667"/>
    </location>
</feature>
<dbReference type="EMBL" id="VYUY01000012">
    <property type="protein sequence ID" value="KAA9132959.1"/>
    <property type="molecule type" value="Genomic_DNA"/>
</dbReference>
<dbReference type="SUPFAM" id="SSF51445">
    <property type="entry name" value="(Trans)glycosidases"/>
    <property type="match status" value="1"/>
</dbReference>
<dbReference type="GO" id="GO:0047470">
    <property type="term" value="F:(1,4)-alpha-D-glucan 1-alpha-D-glucosylmutase activity"/>
    <property type="evidence" value="ECO:0007669"/>
    <property type="project" value="TreeGrafter"/>
</dbReference>
<dbReference type="Gene3D" id="1.10.10.470">
    <property type="entry name" value="Maltooligosyl trehalose synthase, domain 4"/>
    <property type="match status" value="1"/>
</dbReference>
<organism evidence="2 3">
    <name type="scientific">Microbacterium caowuchunii</name>
    <dbReference type="NCBI Taxonomy" id="2614638"/>
    <lineage>
        <taxon>Bacteria</taxon>
        <taxon>Bacillati</taxon>
        <taxon>Actinomycetota</taxon>
        <taxon>Actinomycetes</taxon>
        <taxon>Micrococcales</taxon>
        <taxon>Microbacteriaceae</taxon>
        <taxon>Microbacterium</taxon>
    </lineage>
</organism>
<reference evidence="3" key="1">
    <citation type="submission" date="2019-09" db="EMBL/GenBank/DDBJ databases">
        <title>Mumia zhuanghuii sp. nov. isolated from the intestinal contents of plateau pika (Ochotona curzoniae) in the Qinghai-Tibet plateau of China.</title>
        <authorList>
            <person name="Tian Z."/>
        </authorList>
    </citation>
    <scope>NUCLEOTIDE SEQUENCE [LARGE SCALE GENOMIC DNA]</scope>
    <source>
        <strain evidence="3">L-033</strain>
    </source>
</reference>
<dbReference type="NCBIfam" id="TIGR02401">
    <property type="entry name" value="trehalose_TreY"/>
    <property type="match status" value="1"/>
</dbReference>
<dbReference type="PANTHER" id="PTHR10357">
    <property type="entry name" value="ALPHA-AMYLASE FAMILY MEMBER"/>
    <property type="match status" value="1"/>
</dbReference>
<dbReference type="Proteomes" id="UP000326838">
    <property type="component" value="Unassembled WGS sequence"/>
</dbReference>
<name>A0A5N0TI22_9MICO</name>
<dbReference type="CDD" id="cd11336">
    <property type="entry name" value="AmyAc_MTSase"/>
    <property type="match status" value="1"/>
</dbReference>
<accession>A0A5N0TI22</accession>
<evidence type="ECO:0000259" key="1">
    <source>
        <dbReference type="SMART" id="SM00642"/>
    </source>
</evidence>
<dbReference type="PANTHER" id="PTHR10357:SF216">
    <property type="entry name" value="MALTOOLIGOSYL TREHALOSE SYNTHASE-RELATED"/>
    <property type="match status" value="1"/>
</dbReference>
<dbReference type="InterPro" id="IPR013797">
    <property type="entry name" value="Maltooligo_trehalose_synth_4"/>
</dbReference>
<dbReference type="RefSeq" id="WP_150893469.1">
    <property type="nucleotide sequence ID" value="NZ_VYUY01000012.1"/>
</dbReference>
<sequence>MRPASTYRLQIRPAFPLGEAARVVPYLRDLGVSWAYLSPLLRATTGSDHGYDVVDPSQVDPARGGAAGLDAFAAAAHGAGLGVLADIVPNHMGISVPRENPWWWGVLREGRDSPYAPAFDIDWDAGRLTVPVLGAPLEEVAGDITIDASPALDAPDGLLRYFEHVFPLAPGSLEGIDPDAPDAVGAVLERQHYRLMYWRDEASELTYRRFFAVTTLAGVRVEDPLVFDAAHAEILRWVREGLVDGLRIDHPDGLRDPGGYLERLATTSGGAYVLVEKILEHGEELPGWWRTEGTTGYDALGVVDRVLIDPEGAVALDAMDAALRADSGLVPSPGWTEIIHDTKRMIADTIQVAEIRRLVRCLPHPVSRAEDALAEILACFPVYRSYLPAGREHLDAAVADARTRRPDLSSAIAELAPLLADARSELAQRFQQTTGPVMAKGVEDTAFYRYTRLGSLTEVGGDPAEFAVSPAGFHAAQITRQASWPASMTALTTHDTKRGEDVRARLDVLSEIPERWDEVLGALRGIASTGHGPFDSLLWQAIVGAWPAASERLHAYAEKAAREAAEATGWWAPVAEFEERMHAVVDAAHGPAAPVLDAFVAEIVRAGWSNGLSAKLLQLAGPGVPDVYQGSELWEQSLVDPDNRRPVDFGLRARMLAEIDDAFAQGRTPQVDESGAAKLLLTSRVLRLRRDRPELFTRYTPMTVTGTAAEHAVAFDRGGALAVATRLPVRLAARGGWDDTTLLRPASAAFDALTGRLFEESEVPLATLLEVYPVALLVPVGSDEGTAGRSA</sequence>
<evidence type="ECO:0000313" key="3">
    <source>
        <dbReference type="Proteomes" id="UP000326838"/>
    </source>
</evidence>
<dbReference type="InterPro" id="IPR006047">
    <property type="entry name" value="GH13_cat_dom"/>
</dbReference>